<protein>
    <submittedName>
        <fullName evidence="5">Helix-turn-helix transcriptional regulator</fullName>
    </submittedName>
</protein>
<dbReference type="Gene3D" id="1.10.10.60">
    <property type="entry name" value="Homeodomain-like"/>
    <property type="match status" value="2"/>
</dbReference>
<evidence type="ECO:0000256" key="1">
    <source>
        <dbReference type="ARBA" id="ARBA00023015"/>
    </source>
</evidence>
<comment type="caution">
    <text evidence="5">The sequence shown here is derived from an EMBL/GenBank/DDBJ whole genome shotgun (WGS) entry which is preliminary data.</text>
</comment>
<dbReference type="InterPro" id="IPR020449">
    <property type="entry name" value="Tscrpt_reg_AraC-type_HTH"/>
</dbReference>
<accession>A0ABW4HS11</accession>
<evidence type="ECO:0000256" key="2">
    <source>
        <dbReference type="ARBA" id="ARBA00023125"/>
    </source>
</evidence>
<dbReference type="PROSITE" id="PS00041">
    <property type="entry name" value="HTH_ARAC_FAMILY_1"/>
    <property type="match status" value="1"/>
</dbReference>
<dbReference type="RefSeq" id="WP_379596926.1">
    <property type="nucleotide sequence ID" value="NZ_JBHUDE010000036.1"/>
</dbReference>
<dbReference type="Proteomes" id="UP001597221">
    <property type="component" value="Unassembled WGS sequence"/>
</dbReference>
<gene>
    <name evidence="5" type="ORF">ACFSBH_07480</name>
</gene>
<dbReference type="SUPFAM" id="SSF46689">
    <property type="entry name" value="Homeodomain-like"/>
    <property type="match status" value="2"/>
</dbReference>
<dbReference type="PROSITE" id="PS01124">
    <property type="entry name" value="HTH_ARAC_FAMILY_2"/>
    <property type="match status" value="1"/>
</dbReference>
<evidence type="ECO:0000313" key="6">
    <source>
        <dbReference type="Proteomes" id="UP001597221"/>
    </source>
</evidence>
<keyword evidence="1" id="KW-0805">Transcription regulation</keyword>
<dbReference type="SMART" id="SM00342">
    <property type="entry name" value="HTH_ARAC"/>
    <property type="match status" value="1"/>
</dbReference>
<dbReference type="InterPro" id="IPR018060">
    <property type="entry name" value="HTH_AraC"/>
</dbReference>
<dbReference type="PANTHER" id="PTHR43280">
    <property type="entry name" value="ARAC-FAMILY TRANSCRIPTIONAL REGULATOR"/>
    <property type="match status" value="1"/>
</dbReference>
<keyword evidence="3" id="KW-0804">Transcription</keyword>
<dbReference type="InterPro" id="IPR018062">
    <property type="entry name" value="HTH_AraC-typ_CS"/>
</dbReference>
<dbReference type="PRINTS" id="PR00032">
    <property type="entry name" value="HTHARAC"/>
</dbReference>
<reference evidence="6" key="1">
    <citation type="journal article" date="2019" name="Int. J. Syst. Evol. Microbiol.">
        <title>The Global Catalogue of Microorganisms (GCM) 10K type strain sequencing project: providing services to taxonomists for standard genome sequencing and annotation.</title>
        <authorList>
            <consortium name="The Broad Institute Genomics Platform"/>
            <consortium name="The Broad Institute Genome Sequencing Center for Infectious Disease"/>
            <person name="Wu L."/>
            <person name="Ma J."/>
        </authorList>
    </citation>
    <scope>NUCLEOTIDE SEQUENCE [LARGE SCALE GENOMIC DNA]</scope>
    <source>
        <strain evidence="6">CGMCC 1.12376</strain>
    </source>
</reference>
<dbReference type="EMBL" id="JBHUDE010000036">
    <property type="protein sequence ID" value="MFD1607490.1"/>
    <property type="molecule type" value="Genomic_DNA"/>
</dbReference>
<evidence type="ECO:0000256" key="3">
    <source>
        <dbReference type="ARBA" id="ARBA00023163"/>
    </source>
</evidence>
<proteinExistence type="predicted"/>
<keyword evidence="6" id="KW-1185">Reference proteome</keyword>
<evidence type="ECO:0000259" key="4">
    <source>
        <dbReference type="PROSITE" id="PS01124"/>
    </source>
</evidence>
<dbReference type="Pfam" id="PF12833">
    <property type="entry name" value="HTH_18"/>
    <property type="match status" value="1"/>
</dbReference>
<name>A0ABW4HS11_9BACI</name>
<evidence type="ECO:0000313" key="5">
    <source>
        <dbReference type="EMBL" id="MFD1607490.1"/>
    </source>
</evidence>
<sequence>MKTVKSLIYKAQTEQERIITATLNHIHSNYMEPLTLKELADRVHLSDHYLGQLFKSITGKSFLKYLTQVRMENAIRFLVNPVLKVYEISEMVGYTDPKHFMKVFKRTYGCTPREYRQKVGTAGLRV</sequence>
<keyword evidence="2" id="KW-0238">DNA-binding</keyword>
<dbReference type="InterPro" id="IPR009057">
    <property type="entry name" value="Homeodomain-like_sf"/>
</dbReference>
<feature type="domain" description="HTH araC/xylS-type" evidence="4">
    <location>
        <begin position="20"/>
        <end position="118"/>
    </location>
</feature>
<organism evidence="5 6">
    <name type="scientific">Oceanobacillus luteolus</name>
    <dbReference type="NCBI Taxonomy" id="1274358"/>
    <lineage>
        <taxon>Bacteria</taxon>
        <taxon>Bacillati</taxon>
        <taxon>Bacillota</taxon>
        <taxon>Bacilli</taxon>
        <taxon>Bacillales</taxon>
        <taxon>Bacillaceae</taxon>
        <taxon>Oceanobacillus</taxon>
    </lineage>
</organism>
<dbReference type="PANTHER" id="PTHR43280:SF2">
    <property type="entry name" value="HTH-TYPE TRANSCRIPTIONAL REGULATOR EXSA"/>
    <property type="match status" value="1"/>
</dbReference>